<evidence type="ECO:0000313" key="2">
    <source>
        <dbReference type="Proteomes" id="UP001238334"/>
    </source>
</evidence>
<name>A0A9Y2KXP4_9RHOB</name>
<accession>A0A9Y2KXP4</accession>
<gene>
    <name evidence="1" type="ORF">QPJ95_14090</name>
</gene>
<sequence length="90" mass="10491">MVYVIIGISSKNGTIHRLTPMKERGEYQLTAPHLTADERKREVNYTWVADIEDAVRLIETEGYYARMYNVENTQAPDIISNEFIKVFRLP</sequence>
<dbReference type="RefSeq" id="WP_270920386.1">
    <property type="nucleotide sequence ID" value="NZ_CP127247.1"/>
</dbReference>
<dbReference type="Proteomes" id="UP001238334">
    <property type="component" value="Chromosome"/>
</dbReference>
<protein>
    <submittedName>
        <fullName evidence="1">Uncharacterized protein</fullName>
    </submittedName>
</protein>
<proteinExistence type="predicted"/>
<dbReference type="EMBL" id="CP127247">
    <property type="protein sequence ID" value="WIY23772.1"/>
    <property type="molecule type" value="Genomic_DNA"/>
</dbReference>
<keyword evidence="2" id="KW-1185">Reference proteome</keyword>
<dbReference type="AlphaFoldDB" id="A0A9Y2KXP4"/>
<evidence type="ECO:0000313" key="1">
    <source>
        <dbReference type="EMBL" id="WIY23772.1"/>
    </source>
</evidence>
<reference evidence="1 2" key="1">
    <citation type="submission" date="2023-06" db="EMBL/GenBank/DDBJ databases">
        <title>Parasedimentitalea psychrophila sp. nov., a psychrophilic bacterium isolated from deep-sea sediment.</title>
        <authorList>
            <person name="Li A."/>
        </authorList>
    </citation>
    <scope>NUCLEOTIDE SEQUENCE [LARGE SCALE GENOMIC DNA]</scope>
    <source>
        <strain evidence="1 2">QS115</strain>
    </source>
</reference>
<dbReference type="KEGG" id="ppso:QPJ95_14090"/>
<organism evidence="1 2">
    <name type="scientific">Parasedimentitalea psychrophila</name>
    <dbReference type="NCBI Taxonomy" id="2997337"/>
    <lineage>
        <taxon>Bacteria</taxon>
        <taxon>Pseudomonadati</taxon>
        <taxon>Pseudomonadota</taxon>
        <taxon>Alphaproteobacteria</taxon>
        <taxon>Rhodobacterales</taxon>
        <taxon>Paracoccaceae</taxon>
        <taxon>Parasedimentitalea</taxon>
    </lineage>
</organism>